<evidence type="ECO:0000313" key="2">
    <source>
        <dbReference type="Proteomes" id="UP001432322"/>
    </source>
</evidence>
<keyword evidence="2" id="KW-1185">Reference proteome</keyword>
<dbReference type="EMBL" id="BTSY01000005">
    <property type="protein sequence ID" value="GMT30784.1"/>
    <property type="molecule type" value="Genomic_DNA"/>
</dbReference>
<gene>
    <name evidence="1" type="ORF">PFISCL1PPCAC_22081</name>
</gene>
<evidence type="ECO:0008006" key="3">
    <source>
        <dbReference type="Google" id="ProtNLM"/>
    </source>
</evidence>
<accession>A0AAV5WFG6</accession>
<name>A0AAV5WFG6_9BILA</name>
<proteinExistence type="predicted"/>
<dbReference type="AlphaFoldDB" id="A0AAV5WFG6"/>
<reference evidence="1" key="1">
    <citation type="submission" date="2023-10" db="EMBL/GenBank/DDBJ databases">
        <title>Genome assembly of Pristionchus species.</title>
        <authorList>
            <person name="Yoshida K."/>
            <person name="Sommer R.J."/>
        </authorList>
    </citation>
    <scope>NUCLEOTIDE SEQUENCE</scope>
    <source>
        <strain evidence="1">RS5133</strain>
    </source>
</reference>
<comment type="caution">
    <text evidence="1">The sequence shown here is derived from an EMBL/GenBank/DDBJ whole genome shotgun (WGS) entry which is preliminary data.</text>
</comment>
<organism evidence="1 2">
    <name type="scientific">Pristionchus fissidentatus</name>
    <dbReference type="NCBI Taxonomy" id="1538716"/>
    <lineage>
        <taxon>Eukaryota</taxon>
        <taxon>Metazoa</taxon>
        <taxon>Ecdysozoa</taxon>
        <taxon>Nematoda</taxon>
        <taxon>Chromadorea</taxon>
        <taxon>Rhabditida</taxon>
        <taxon>Rhabditina</taxon>
        <taxon>Diplogasteromorpha</taxon>
        <taxon>Diplogasteroidea</taxon>
        <taxon>Neodiplogasteridae</taxon>
        <taxon>Pristionchus</taxon>
    </lineage>
</organism>
<evidence type="ECO:0000313" key="1">
    <source>
        <dbReference type="EMBL" id="GMT30784.1"/>
    </source>
</evidence>
<dbReference type="Proteomes" id="UP001432322">
    <property type="component" value="Unassembled WGS sequence"/>
</dbReference>
<protein>
    <recommendedName>
        <fullName evidence="3">G protein-coupled receptor</fullName>
    </recommendedName>
</protein>
<sequence>MFSFLGRITIVIYRIIIDFLLSESCPLNLGRFLHNAISAFRLFRSLTSLNCLLYEGRAFLRYLEFFTTHRFCLIRIELSLSPLVLFRVLMLHLKILVLTRSFMLFLTKI</sequence>